<keyword evidence="3" id="KW-1185">Reference proteome</keyword>
<sequence length="98" mass="11188">MHNLYTSNYTIPPRFWIDSSTQDYKVIRVMQLLDHEEIAIEVKVFSLRVGVKRLAKKPLLDTVIAIVNRRCISQSPRPTLFFVFVALGSALSSPVLDL</sequence>
<dbReference type="AlphaFoldDB" id="A0AAV2E0A9"/>
<feature type="transmembrane region" description="Helical" evidence="1">
    <location>
        <begin position="79"/>
        <end position="96"/>
    </location>
</feature>
<keyword evidence="1" id="KW-0472">Membrane</keyword>
<evidence type="ECO:0000313" key="3">
    <source>
        <dbReference type="Proteomes" id="UP001497516"/>
    </source>
</evidence>
<organism evidence="2 3">
    <name type="scientific">Linum trigynum</name>
    <dbReference type="NCBI Taxonomy" id="586398"/>
    <lineage>
        <taxon>Eukaryota</taxon>
        <taxon>Viridiplantae</taxon>
        <taxon>Streptophyta</taxon>
        <taxon>Embryophyta</taxon>
        <taxon>Tracheophyta</taxon>
        <taxon>Spermatophyta</taxon>
        <taxon>Magnoliopsida</taxon>
        <taxon>eudicotyledons</taxon>
        <taxon>Gunneridae</taxon>
        <taxon>Pentapetalae</taxon>
        <taxon>rosids</taxon>
        <taxon>fabids</taxon>
        <taxon>Malpighiales</taxon>
        <taxon>Linaceae</taxon>
        <taxon>Linum</taxon>
    </lineage>
</organism>
<dbReference type="EMBL" id="OZ034816">
    <property type="protein sequence ID" value="CAL1379260.1"/>
    <property type="molecule type" value="Genomic_DNA"/>
</dbReference>
<proteinExistence type="predicted"/>
<dbReference type="Proteomes" id="UP001497516">
    <property type="component" value="Chromosome 3"/>
</dbReference>
<accession>A0AAV2E0A9</accession>
<evidence type="ECO:0000313" key="2">
    <source>
        <dbReference type="EMBL" id="CAL1379260.1"/>
    </source>
</evidence>
<gene>
    <name evidence="2" type="ORF">LTRI10_LOCUS20790</name>
</gene>
<name>A0AAV2E0A9_9ROSI</name>
<protein>
    <submittedName>
        <fullName evidence="2">Uncharacterized protein</fullName>
    </submittedName>
</protein>
<evidence type="ECO:0000256" key="1">
    <source>
        <dbReference type="SAM" id="Phobius"/>
    </source>
</evidence>
<reference evidence="2 3" key="1">
    <citation type="submission" date="2024-04" db="EMBL/GenBank/DDBJ databases">
        <authorList>
            <person name="Fracassetti M."/>
        </authorList>
    </citation>
    <scope>NUCLEOTIDE SEQUENCE [LARGE SCALE GENOMIC DNA]</scope>
</reference>
<keyword evidence="1" id="KW-0812">Transmembrane</keyword>
<keyword evidence="1" id="KW-1133">Transmembrane helix</keyword>